<comment type="subcellular location">
    <subcellularLocation>
        <location evidence="1">Membrane</location>
        <topology evidence="1">Multi-pass membrane protein</topology>
    </subcellularLocation>
</comment>
<feature type="transmembrane region" description="Helical" evidence="6">
    <location>
        <begin position="31"/>
        <end position="50"/>
    </location>
</feature>
<organism evidence="8 9">
    <name type="scientific">Apiospora phragmitis</name>
    <dbReference type="NCBI Taxonomy" id="2905665"/>
    <lineage>
        <taxon>Eukaryota</taxon>
        <taxon>Fungi</taxon>
        <taxon>Dikarya</taxon>
        <taxon>Ascomycota</taxon>
        <taxon>Pezizomycotina</taxon>
        <taxon>Sordariomycetes</taxon>
        <taxon>Xylariomycetidae</taxon>
        <taxon>Amphisphaeriales</taxon>
        <taxon>Apiosporaceae</taxon>
        <taxon>Apiospora</taxon>
    </lineage>
</organism>
<feature type="transmembrane region" description="Helical" evidence="6">
    <location>
        <begin position="158"/>
        <end position="181"/>
    </location>
</feature>
<feature type="domain" description="Rhodopsin" evidence="7">
    <location>
        <begin position="46"/>
        <end position="260"/>
    </location>
</feature>
<evidence type="ECO:0000313" key="8">
    <source>
        <dbReference type="EMBL" id="KAK8038324.1"/>
    </source>
</evidence>
<evidence type="ECO:0000256" key="5">
    <source>
        <dbReference type="ARBA" id="ARBA00038359"/>
    </source>
</evidence>
<comment type="caution">
    <text evidence="8">The sequence shown here is derived from an EMBL/GenBank/DDBJ whole genome shotgun (WGS) entry which is preliminary data.</text>
</comment>
<protein>
    <recommendedName>
        <fullName evidence="7">Rhodopsin domain-containing protein</fullName>
    </recommendedName>
</protein>
<sequence>MFMSAASGNTNTTDPGRESYLAQNRSTTTLVSTWSVTGAAAVVATMRIYVRAFMRRNLRSDDYWIMLSVVGASNIVFRSACIAMHAAASIASCALTSKAVAHDLGRHVEALSREDQIAVTTWTYIAFCPSVMSFAIPKLAVIALLVRLLAPRKTHYMFLWGMGITVQLTLLATVGILIRVLDEKCPPFNDVRLNPPDHCVPVHVQVKWCLFAGSLSAFVDFYLAIYPSAVLYRLQMRRRKKNALCVALGLGVLAEGSTIVIAASIPILQPLMERACGVNFIECRRGRFKTYIKFITSRGKITTAIQRRVQHFNDSAMLAETDVEAANTHHH</sequence>
<comment type="similarity">
    <text evidence="5">Belongs to the SAT4 family.</text>
</comment>
<evidence type="ECO:0000256" key="3">
    <source>
        <dbReference type="ARBA" id="ARBA00022989"/>
    </source>
</evidence>
<feature type="transmembrane region" description="Helical" evidence="6">
    <location>
        <begin position="122"/>
        <end position="146"/>
    </location>
</feature>
<name>A0ABR1SVH9_9PEZI</name>
<proteinExistence type="inferred from homology"/>
<dbReference type="RefSeq" id="XP_066708176.1">
    <property type="nucleotide sequence ID" value="XM_066866500.1"/>
</dbReference>
<dbReference type="InterPro" id="IPR052337">
    <property type="entry name" value="SAT4-like"/>
</dbReference>
<evidence type="ECO:0000259" key="7">
    <source>
        <dbReference type="Pfam" id="PF20684"/>
    </source>
</evidence>
<dbReference type="Proteomes" id="UP001480595">
    <property type="component" value="Unassembled WGS sequence"/>
</dbReference>
<evidence type="ECO:0000256" key="2">
    <source>
        <dbReference type="ARBA" id="ARBA00022692"/>
    </source>
</evidence>
<keyword evidence="2 6" id="KW-0812">Transmembrane</keyword>
<dbReference type="EMBL" id="JAQQWL010000016">
    <property type="protein sequence ID" value="KAK8038324.1"/>
    <property type="molecule type" value="Genomic_DNA"/>
</dbReference>
<keyword evidence="9" id="KW-1185">Reference proteome</keyword>
<evidence type="ECO:0000256" key="6">
    <source>
        <dbReference type="SAM" id="Phobius"/>
    </source>
</evidence>
<dbReference type="GeneID" id="92099563"/>
<keyword evidence="4 6" id="KW-0472">Membrane</keyword>
<feature type="transmembrane region" description="Helical" evidence="6">
    <location>
        <begin position="210"/>
        <end position="232"/>
    </location>
</feature>
<dbReference type="InterPro" id="IPR049326">
    <property type="entry name" value="Rhodopsin_dom_fungi"/>
</dbReference>
<feature type="transmembrane region" description="Helical" evidence="6">
    <location>
        <begin position="244"/>
        <end position="268"/>
    </location>
</feature>
<gene>
    <name evidence="8" type="ORF">PG994_015091</name>
</gene>
<evidence type="ECO:0000256" key="1">
    <source>
        <dbReference type="ARBA" id="ARBA00004141"/>
    </source>
</evidence>
<evidence type="ECO:0000256" key="4">
    <source>
        <dbReference type="ARBA" id="ARBA00023136"/>
    </source>
</evidence>
<reference evidence="8 9" key="1">
    <citation type="submission" date="2023-01" db="EMBL/GenBank/DDBJ databases">
        <title>Analysis of 21 Apiospora genomes using comparative genomics revels a genus with tremendous synthesis potential of carbohydrate active enzymes and secondary metabolites.</title>
        <authorList>
            <person name="Sorensen T."/>
        </authorList>
    </citation>
    <scope>NUCLEOTIDE SEQUENCE [LARGE SCALE GENOMIC DNA]</scope>
    <source>
        <strain evidence="8 9">CBS 135458</strain>
    </source>
</reference>
<accession>A0ABR1SVH9</accession>
<dbReference type="Pfam" id="PF20684">
    <property type="entry name" value="Fung_rhodopsin"/>
    <property type="match status" value="1"/>
</dbReference>
<evidence type="ECO:0000313" key="9">
    <source>
        <dbReference type="Proteomes" id="UP001480595"/>
    </source>
</evidence>
<keyword evidence="3 6" id="KW-1133">Transmembrane helix</keyword>
<dbReference type="PANTHER" id="PTHR33048">
    <property type="entry name" value="PTH11-LIKE INTEGRAL MEMBRANE PROTEIN (AFU_ORTHOLOGUE AFUA_5G11245)"/>
    <property type="match status" value="1"/>
</dbReference>
<feature type="transmembrane region" description="Helical" evidence="6">
    <location>
        <begin position="62"/>
        <end position="88"/>
    </location>
</feature>
<dbReference type="PANTHER" id="PTHR33048:SF155">
    <property type="entry name" value="INTEGRAL MEMBRANE PROTEIN"/>
    <property type="match status" value="1"/>
</dbReference>